<gene>
    <name evidence="2" type="ORF">BCR33DRAFT_719756</name>
</gene>
<feature type="domain" description="GATOR2 complex protein MIO zinc-ribbon like" evidence="1">
    <location>
        <begin position="531"/>
        <end position="570"/>
    </location>
</feature>
<reference evidence="2 3" key="1">
    <citation type="submission" date="2016-07" db="EMBL/GenBank/DDBJ databases">
        <title>Pervasive Adenine N6-methylation of Active Genes in Fungi.</title>
        <authorList>
            <consortium name="DOE Joint Genome Institute"/>
            <person name="Mondo S.J."/>
            <person name="Dannebaum R.O."/>
            <person name="Kuo R.C."/>
            <person name="Labutti K."/>
            <person name="Haridas S."/>
            <person name="Kuo A."/>
            <person name="Salamov A."/>
            <person name="Ahrendt S.R."/>
            <person name="Lipzen A."/>
            <person name="Sullivan W."/>
            <person name="Andreopoulos W.B."/>
            <person name="Clum A."/>
            <person name="Lindquist E."/>
            <person name="Daum C."/>
            <person name="Ramamoorthy G.K."/>
            <person name="Gryganskyi A."/>
            <person name="Culley D."/>
            <person name="Magnuson J.K."/>
            <person name="James T.Y."/>
            <person name="O'Malley M.A."/>
            <person name="Stajich J.E."/>
            <person name="Spatafora J.W."/>
            <person name="Visel A."/>
            <person name="Grigoriev I.V."/>
        </authorList>
    </citation>
    <scope>NUCLEOTIDE SEQUENCE [LARGE SCALE GENOMIC DNA]</scope>
    <source>
        <strain evidence="2 3">JEL800</strain>
    </source>
</reference>
<dbReference type="InterPro" id="IPR037593">
    <property type="entry name" value="MIOS/Sea4"/>
</dbReference>
<dbReference type="GO" id="GO:0005737">
    <property type="term" value="C:cytoplasm"/>
    <property type="evidence" value="ECO:0007669"/>
    <property type="project" value="TreeGrafter"/>
</dbReference>
<dbReference type="InterPro" id="IPR031488">
    <property type="entry name" value="Zn_ribbon_mio"/>
</dbReference>
<evidence type="ECO:0000313" key="2">
    <source>
        <dbReference type="EMBL" id="ORY39952.1"/>
    </source>
</evidence>
<keyword evidence="3" id="KW-1185">Reference proteome</keyword>
<dbReference type="EMBL" id="MCGO01000037">
    <property type="protein sequence ID" value="ORY39952.1"/>
    <property type="molecule type" value="Genomic_DNA"/>
</dbReference>
<dbReference type="CDD" id="cd16691">
    <property type="entry name" value="mRING-H2-C3H3C2_Mio"/>
    <property type="match status" value="1"/>
</dbReference>
<proteinExistence type="predicted"/>
<dbReference type="STRING" id="329046.A0A1Y2BYV4"/>
<accession>A0A1Y2BYV4</accession>
<organism evidence="2 3">
    <name type="scientific">Rhizoclosmatium globosum</name>
    <dbReference type="NCBI Taxonomy" id="329046"/>
    <lineage>
        <taxon>Eukaryota</taxon>
        <taxon>Fungi</taxon>
        <taxon>Fungi incertae sedis</taxon>
        <taxon>Chytridiomycota</taxon>
        <taxon>Chytridiomycota incertae sedis</taxon>
        <taxon>Chytridiomycetes</taxon>
        <taxon>Chytridiales</taxon>
        <taxon>Chytriomycetaceae</taxon>
        <taxon>Rhizoclosmatium</taxon>
    </lineage>
</organism>
<name>A0A1Y2BYV4_9FUNG</name>
<dbReference type="Pfam" id="PF17034">
    <property type="entry name" value="zinc_ribbon_16"/>
    <property type="match status" value="1"/>
</dbReference>
<evidence type="ECO:0000313" key="3">
    <source>
        <dbReference type="Proteomes" id="UP000193642"/>
    </source>
</evidence>
<comment type="caution">
    <text evidence="2">The sequence shown here is derived from an EMBL/GenBank/DDBJ whole genome shotgun (WGS) entry which is preliminary data.</text>
</comment>
<dbReference type="Proteomes" id="UP000193642">
    <property type="component" value="Unassembled WGS sequence"/>
</dbReference>
<evidence type="ECO:0000259" key="1">
    <source>
        <dbReference type="Pfam" id="PF17034"/>
    </source>
</evidence>
<dbReference type="OrthoDB" id="341486at2759"/>
<sequence>MPAALFLFGIYVKAMMEMELFQVRFPTPTTTPAVMGYTIGQESSYSIPTPPPAVSSFQSASAFPTTDPSQTTRTIPILVQERRLKAASTSSLSAVSMAWVPFTTSPSTKQKVAADVLVTMNLEDGSLKSNSLMNVPVASWGANAGSGAGHGLLLRGGDWDDDIASVIKRRAVDGYALDTKTNISLLQRKIYAESSQDLIETWSLLHYSLLGIAQIVMMPQFKQRNQAAPHNIKLPVKVIPTIISYFDSYSSEFRTMGYTDASLELKLQSFEQRGNFEQAAGFALFYSSSLERALRALNASKGSLKTGSCRLAGYMAGTPSAQWASLCHTLSAELKDPYLPLRFLPDAELRNYLRGCAQQLTDEGNIRGLLILGFITPEGVNLLERYVDVFGDFQSAALISLAARSGGAGVVEGKVSNWFENYRNILDQWQLFHERALLDISKSKLYRLASTPATSATRSSHNNRVFKMYTNNTSPNPHTISCSSRVLRHTQKISHYSSSGTAPATSCPHCKKALPRCALCLMHMGVPELQGFEGWFTWCQTCRHGGHAKHVQEWFRAHDGCPVAGCDCSCL</sequence>
<dbReference type="PANTHER" id="PTHR16453">
    <property type="entry name" value="WD40 DOMAIN-CONTAINING PROTEIN MIO FAMILY MEMBER"/>
    <property type="match status" value="1"/>
</dbReference>
<protein>
    <recommendedName>
        <fullName evidence="1">GATOR2 complex protein MIO zinc-ribbon like domain-containing protein</fullName>
    </recommendedName>
</protein>
<dbReference type="PANTHER" id="PTHR16453:SF9">
    <property type="entry name" value="GATOR COMPLEX PROTEIN MIOS"/>
    <property type="match status" value="1"/>
</dbReference>
<dbReference type="AlphaFoldDB" id="A0A1Y2BYV4"/>